<feature type="domain" description="Myosin motor" evidence="8">
    <location>
        <begin position="145"/>
        <end position="911"/>
    </location>
</feature>
<dbReference type="CDD" id="cd14473">
    <property type="entry name" value="FERM_B-lobe"/>
    <property type="match status" value="1"/>
</dbReference>
<sequence length="2239" mass="246945">MSSDAGGPRRSHRSSGHQRPGSFRLSSSDEHPAPSQASPPPARSGRPSVKKTPSSVSAIEEGDFVWVSDESGACASALVVRAGFVLDDESGQEQHVTVVHTEDGEERAIRDRPLVKLPACHHPKQLLPLELHDLSNVPLMATNGDAGRTETFTPEQLEKVALYTLRARYRMEQVYTWVDRVLVGVNPVTPLPIYTPDHMQAYNKSREQTPFYEKDTVNDAPPHVFALAQNALRCMQDAGEDQAVILLGGMGAGKSEAAKLIVQYLCEIGDSAIPRHEAEGDSGVLHPIGQQILHAFTILEAFGNASTPQNPNSSRFAKMISVEFSKHGYVIGGGFTSHYFEKSRVIDCRSHERNFHVLYQVLAGVQHDPTLRDSLEMNKGVEEFDLLKQADPELTNFALDARDYRDLMSSFSALRIRKNQRVEIVRIVAALLHLGNVDFVPDPEGGKSVSGGNSTTISDAQSCALKEPAQILLAAKLLDVEPVVLDNYFRTRQFFSKDGGKTVSSLKVVTVHQARKARDTFIRSLYESLFNFLVETLNGILGGIFDRYEKSNIVINSQGVHVLDMVGFENLEPSQNSFDQLCFNYWSEKVHHFYVQNTLAINFSELQDESQQVENRLTVHSNVDITSEQEKCLQLFEDKPFGIFDLLTENAKVRSPNDEDFVNKLFSGNEAVGGLSRPNMGADTTNEYLAPSKDWRLLFIVQHHSGKVTYNGKGLSAKNALSISTTCAAIMQSSKNAVLHAVGAAQMAAASSEKAAKQAARRGSTSSKFRSSISSAKESKAASDSAATDVYNQADALLHALNHTGKNFLVCIKPNEELEEGTFDSAYVMRQIRDNHLVELMQASRSIFTVQLTYGHFFRRYKNVCGHRGTLESLLRSLSAIGVLEEEKFVVGKTKVYLTSHQWKKLEKARFLYLNACATMIQRNMLRGGFRKKSARLLYVMRGLREAMTQRDQNDIIQHLANCAQILGKRASEDIRVLSEGRQLIARLDEEEYVNSIIAGATRIGHPALIEYAVRVAEKSSPWLAVDHLRRKSKSIVALQKQKSEKIAAVNKKLRASMIANDPEALMGSLATLEEPSVESLERKLATMMIIRALEEKSAVESVTHALSTIGEEDDDATILKKLLGPATKAISLGVEAKLPTLVDTLSTIPTDVAVTADEEADEEEEKEEVEVEVEEEVEVEVEEESEDVAPSAAAPVSTDTTNLVSALQKALDDENFIAVERVLARLKALGVPDGDSRVADAERALEAQTVPASTHSERKQMVKFLAVAKMSLDIELLSEAIEAAVGVGLAKWDFNLKNAEREREKLIAAAESGDNSPPAPVVAAKPVSPKTRIVVKKVKKVMKVKVKKEKTEKKRSEPAPIGLFLQIWEAHRVSDLDHLRSTVPPQLQGAFEAKLARLQQVASVEEALSQALNTEDPKVVEQELGQSISIGFCSQLFAALFDRYSMLRSGVNSEDAADGTAIMDGLHAAIQFLTSRVEANAEIREDAVYLLSTEIEEFSNPASGENETKFDDAEREQALLTAGNLRRRLETRIAAAARLESTLALPTDASSVGALELSIQAAREAGVHERLLMKAEDKMVSARRRSVVTGDRLRANGPGNLTRNDSDSSSQPSVHDGERPRCDTTEWPGMSGEDEGADNSSDKKSKQSVEKDALAFNHFENLRGFNAQSERALAKKLCWESRAISQSLSVLDDNPDEVPSLASSASAGQMALSINRCILGYMRDRIVFYREMLAQYILQVGLMKPSLVDEIYLQLMKQLTKNPKRDSSIRGWSLFAMCATSFPPSLALQKYVLMFLKAQVAESNSFWRLVRNFAAYSLKKLENLLENGATGFIPSIGEIRGYEARPPFLATIQLLDGTPLADTFPVTPELTVSQLIEICSHFLGLEDHVVNFLGLTSISDRVALGKSNQSGSTSSSFVSASNDGNDPAADGNDVSTKEIPPPPALIVSTSTSSTTSSSSPSSFFHKFIAAPSFLDSDVFLGDIFEKELIRGREVRFVLKIRLNPVYMLQYTDEMYDRLVYIQVQDEIVKGNLPVLEEEALLRLTALAVAVDCEEVPPLSVEEIIEMGVLDYLPQEWRPAHDEEEWAELVLDTITDNLLDEQDALFPVSELQRIYIEEVTRHRLYGACFFPSKLLNRGSKSSGNGLNYCLGIELPNYFVIAVNGYGMHILGRDGSMLAFCEYADIAYCSGSYPQYKICLKKASDLSAPVEDIIVTTKFSDELDALIADYKEITALMNEA</sequence>
<evidence type="ECO:0000256" key="2">
    <source>
        <dbReference type="ARBA" id="ARBA00022840"/>
    </source>
</evidence>
<feature type="region of interest" description="Disordered" evidence="5">
    <location>
        <begin position="1909"/>
        <end position="1960"/>
    </location>
</feature>
<dbReference type="PROSITE" id="PS51456">
    <property type="entry name" value="MYOSIN_MOTOR"/>
    <property type="match status" value="1"/>
</dbReference>
<feature type="domain" description="MyTH4" evidence="7">
    <location>
        <begin position="1692"/>
        <end position="1844"/>
    </location>
</feature>
<feature type="region of interest" description="Actin-binding" evidence="3">
    <location>
        <begin position="794"/>
        <end position="816"/>
    </location>
</feature>
<feature type="domain" description="FERM" evidence="6">
    <location>
        <begin position="1849"/>
        <end position="2237"/>
    </location>
</feature>
<name>A0A8T1VH89_9STRA</name>
<keyword evidence="3" id="KW-0505">Motor protein</keyword>
<feature type="region of interest" description="Disordered" evidence="5">
    <location>
        <begin position="1584"/>
        <end position="1650"/>
    </location>
</feature>
<evidence type="ECO:0000256" key="5">
    <source>
        <dbReference type="SAM" id="MobiDB-lite"/>
    </source>
</evidence>
<evidence type="ECO:0000259" key="8">
    <source>
        <dbReference type="PROSITE" id="PS51456"/>
    </source>
</evidence>
<dbReference type="GO" id="GO:0005737">
    <property type="term" value="C:cytoplasm"/>
    <property type="evidence" value="ECO:0007669"/>
    <property type="project" value="TreeGrafter"/>
</dbReference>
<dbReference type="GO" id="GO:0005524">
    <property type="term" value="F:ATP binding"/>
    <property type="evidence" value="ECO:0007669"/>
    <property type="project" value="UniProtKB-UniRule"/>
</dbReference>
<dbReference type="PANTHER" id="PTHR13140:SF845">
    <property type="entry name" value="MYOSIN-LIKE PROTEIN"/>
    <property type="match status" value="1"/>
</dbReference>
<dbReference type="PANTHER" id="PTHR13140">
    <property type="entry name" value="MYOSIN"/>
    <property type="match status" value="1"/>
</dbReference>
<organism evidence="9 10">
    <name type="scientific">Phytophthora pseudosyringae</name>
    <dbReference type="NCBI Taxonomy" id="221518"/>
    <lineage>
        <taxon>Eukaryota</taxon>
        <taxon>Sar</taxon>
        <taxon>Stramenopiles</taxon>
        <taxon>Oomycota</taxon>
        <taxon>Peronosporomycetes</taxon>
        <taxon>Peronosporales</taxon>
        <taxon>Peronosporaceae</taxon>
        <taxon>Phytophthora</taxon>
    </lineage>
</organism>
<keyword evidence="3" id="KW-0009">Actin-binding</keyword>
<dbReference type="SMART" id="SM00242">
    <property type="entry name" value="MYSc"/>
    <property type="match status" value="1"/>
</dbReference>
<dbReference type="Pfam" id="PF00063">
    <property type="entry name" value="Myosin_head"/>
    <property type="match status" value="1"/>
</dbReference>
<protein>
    <recommendedName>
        <fullName evidence="11">Myosin-like protein</fullName>
    </recommendedName>
</protein>
<dbReference type="Proteomes" id="UP000694044">
    <property type="component" value="Unassembled WGS sequence"/>
</dbReference>
<proteinExistence type="inferred from homology"/>
<dbReference type="SMART" id="SM00295">
    <property type="entry name" value="B41"/>
    <property type="match status" value="1"/>
</dbReference>
<dbReference type="GO" id="GO:0000146">
    <property type="term" value="F:microfilament motor activity"/>
    <property type="evidence" value="ECO:0007669"/>
    <property type="project" value="TreeGrafter"/>
</dbReference>
<evidence type="ECO:0000259" key="7">
    <source>
        <dbReference type="PROSITE" id="PS51016"/>
    </source>
</evidence>
<evidence type="ECO:0000256" key="4">
    <source>
        <dbReference type="SAM" id="Coils"/>
    </source>
</evidence>
<dbReference type="GO" id="GO:0016020">
    <property type="term" value="C:membrane"/>
    <property type="evidence" value="ECO:0007669"/>
    <property type="project" value="TreeGrafter"/>
</dbReference>
<dbReference type="GO" id="GO:0016459">
    <property type="term" value="C:myosin complex"/>
    <property type="evidence" value="ECO:0007669"/>
    <property type="project" value="UniProtKB-KW"/>
</dbReference>
<feature type="compositionally biased region" description="Low complexity" evidence="5">
    <location>
        <begin position="1909"/>
        <end position="1934"/>
    </location>
</feature>
<dbReference type="Pfam" id="PF00784">
    <property type="entry name" value="MyTH4"/>
    <property type="match status" value="1"/>
</dbReference>
<evidence type="ECO:0000259" key="6">
    <source>
        <dbReference type="PROSITE" id="PS50057"/>
    </source>
</evidence>
<keyword evidence="2 3" id="KW-0067">ATP-binding</keyword>
<comment type="caution">
    <text evidence="9">The sequence shown here is derived from an EMBL/GenBank/DDBJ whole genome shotgun (WGS) entry which is preliminary data.</text>
</comment>
<keyword evidence="10" id="KW-1185">Reference proteome</keyword>
<feature type="region of interest" description="Disordered" evidence="5">
    <location>
        <begin position="1"/>
        <end position="55"/>
    </location>
</feature>
<gene>
    <name evidence="9" type="ORF">PHYPSEUDO_008337</name>
</gene>
<dbReference type="InterPro" id="IPR001609">
    <property type="entry name" value="Myosin_head_motor_dom-like"/>
</dbReference>
<evidence type="ECO:0000313" key="10">
    <source>
        <dbReference type="Proteomes" id="UP000694044"/>
    </source>
</evidence>
<dbReference type="OrthoDB" id="6108017at2759"/>
<dbReference type="InterPro" id="IPR000299">
    <property type="entry name" value="FERM_domain"/>
</dbReference>
<dbReference type="InterPro" id="IPR019749">
    <property type="entry name" value="Band_41_domain"/>
</dbReference>
<dbReference type="EMBL" id="JAGDFM010000338">
    <property type="protein sequence ID" value="KAG7379610.1"/>
    <property type="molecule type" value="Genomic_DNA"/>
</dbReference>
<dbReference type="Pfam" id="PF00373">
    <property type="entry name" value="FERM_M"/>
    <property type="match status" value="1"/>
</dbReference>
<feature type="compositionally biased region" description="Polar residues" evidence="5">
    <location>
        <begin position="1600"/>
        <end position="1614"/>
    </location>
</feature>
<dbReference type="GO" id="GO:0007015">
    <property type="term" value="P:actin filament organization"/>
    <property type="evidence" value="ECO:0007669"/>
    <property type="project" value="TreeGrafter"/>
</dbReference>
<feature type="compositionally biased region" description="Low complexity" evidence="5">
    <location>
        <begin position="1949"/>
        <end position="1960"/>
    </location>
</feature>
<feature type="coiled-coil region" evidence="4">
    <location>
        <begin position="1290"/>
        <end position="1317"/>
    </location>
</feature>
<feature type="compositionally biased region" description="Basic and acidic residues" evidence="5">
    <location>
        <begin position="1616"/>
        <end position="1625"/>
    </location>
</feature>
<dbReference type="PROSITE" id="PS51016">
    <property type="entry name" value="MYTH4"/>
    <property type="match status" value="1"/>
</dbReference>
<dbReference type="CDD" id="cd14893">
    <property type="entry name" value="MYSc_Myo32"/>
    <property type="match status" value="1"/>
</dbReference>
<evidence type="ECO:0000313" key="9">
    <source>
        <dbReference type="EMBL" id="KAG7379610.1"/>
    </source>
</evidence>
<keyword evidence="1 3" id="KW-0547">Nucleotide-binding</keyword>
<evidence type="ECO:0000256" key="3">
    <source>
        <dbReference type="PROSITE-ProRule" id="PRU00782"/>
    </source>
</evidence>
<dbReference type="PROSITE" id="PS50057">
    <property type="entry name" value="FERM_3"/>
    <property type="match status" value="1"/>
</dbReference>
<feature type="binding site" evidence="3">
    <location>
        <begin position="248"/>
        <end position="255"/>
    </location>
    <ligand>
        <name>ATP</name>
        <dbReference type="ChEBI" id="CHEBI:30616"/>
    </ligand>
</feature>
<evidence type="ECO:0008006" key="11">
    <source>
        <dbReference type="Google" id="ProtNLM"/>
    </source>
</evidence>
<keyword evidence="4" id="KW-0175">Coiled coil</keyword>
<reference evidence="9" key="1">
    <citation type="submission" date="2021-02" db="EMBL/GenBank/DDBJ databases">
        <authorList>
            <person name="Palmer J.M."/>
        </authorList>
    </citation>
    <scope>NUCLEOTIDE SEQUENCE</scope>
    <source>
        <strain evidence="9">SCRP734</strain>
    </source>
</reference>
<dbReference type="InterPro" id="IPR019748">
    <property type="entry name" value="FERM_central"/>
</dbReference>
<feature type="compositionally biased region" description="Basic and acidic residues" evidence="5">
    <location>
        <begin position="1641"/>
        <end position="1650"/>
    </location>
</feature>
<evidence type="ECO:0000256" key="1">
    <source>
        <dbReference type="ARBA" id="ARBA00022741"/>
    </source>
</evidence>
<dbReference type="GO" id="GO:0051015">
    <property type="term" value="F:actin filament binding"/>
    <property type="evidence" value="ECO:0007669"/>
    <property type="project" value="TreeGrafter"/>
</dbReference>
<accession>A0A8T1VH89</accession>
<comment type="similarity">
    <text evidence="3">Belongs to the TRAFAC class myosin-kinesin ATPase superfamily. Myosin family.</text>
</comment>
<dbReference type="InterPro" id="IPR000857">
    <property type="entry name" value="MyTH4_dom"/>
</dbReference>
<keyword evidence="3" id="KW-0518">Myosin</keyword>
<dbReference type="SMART" id="SM00139">
    <property type="entry name" value="MyTH4"/>
    <property type="match status" value="1"/>
</dbReference>